<dbReference type="PATRIC" id="fig|927704.6.peg.3034"/>
<evidence type="ECO:0000256" key="2">
    <source>
        <dbReference type="PROSITE-ProRule" id="PRU00169"/>
    </source>
</evidence>
<dbReference type="KEGG" id="sri:SELR_pSRC101120"/>
<dbReference type="GO" id="GO:0000160">
    <property type="term" value="P:phosphorelay signal transduction system"/>
    <property type="evidence" value="ECO:0007669"/>
    <property type="project" value="InterPro"/>
</dbReference>
<dbReference type="PANTHER" id="PTHR45339:SF5">
    <property type="entry name" value="HISTIDINE KINASE"/>
    <property type="match status" value="1"/>
</dbReference>
<dbReference type="EMBL" id="AP012299">
    <property type="protein sequence ID" value="BAL84919.1"/>
    <property type="molecule type" value="Genomic_DNA"/>
</dbReference>
<dbReference type="HOGENOM" id="CLU_2958152_0_0_9"/>
<dbReference type="RefSeq" id="WP_014431130.1">
    <property type="nucleotide sequence ID" value="NC_017078.1"/>
</dbReference>
<evidence type="ECO:0000259" key="3">
    <source>
        <dbReference type="PROSITE" id="PS50110"/>
    </source>
</evidence>
<dbReference type="PANTHER" id="PTHR45339">
    <property type="entry name" value="HYBRID SIGNAL TRANSDUCTION HISTIDINE KINASE J"/>
    <property type="match status" value="1"/>
</dbReference>
<organism evidence="4 5">
    <name type="scientific">Selenomonas ruminantium subsp. lactilytica (strain NBRC 103574 / TAM6421)</name>
    <dbReference type="NCBI Taxonomy" id="927704"/>
    <lineage>
        <taxon>Bacteria</taxon>
        <taxon>Bacillati</taxon>
        <taxon>Bacillota</taxon>
        <taxon>Negativicutes</taxon>
        <taxon>Selenomonadales</taxon>
        <taxon>Selenomonadaceae</taxon>
        <taxon>Selenomonas</taxon>
    </lineage>
</organism>
<dbReference type="PROSITE" id="PS50110">
    <property type="entry name" value="RESPONSE_REGULATORY"/>
    <property type="match status" value="1"/>
</dbReference>
<geneLocation type="plasmid" evidence="4 5">
    <name>pSRC1</name>
</geneLocation>
<name>I0GVY2_SELRL</name>
<feature type="modified residue" description="4-aspartylphosphate" evidence="2">
    <location>
        <position position="47"/>
    </location>
</feature>
<evidence type="ECO:0000313" key="4">
    <source>
        <dbReference type="EMBL" id="BAL84919.1"/>
    </source>
</evidence>
<dbReference type="InterPro" id="IPR001789">
    <property type="entry name" value="Sig_transdc_resp-reg_receiver"/>
</dbReference>
<evidence type="ECO:0000313" key="5">
    <source>
        <dbReference type="Proteomes" id="UP000007887"/>
    </source>
</evidence>
<reference evidence="4 5" key="1">
    <citation type="submission" date="2011-10" db="EMBL/GenBank/DDBJ databases">
        <title>Whole genome sequence of Selenomonas ruminantium subsp. lactilytica TAM6421.</title>
        <authorList>
            <person name="Oguchi A."/>
            <person name="Ankai A."/>
            <person name="Kaneko J."/>
            <person name="Yamada-Narita S."/>
            <person name="Fukui S."/>
            <person name="Takahashi M."/>
            <person name="Onodera T."/>
            <person name="Kojima S."/>
            <person name="Fushimi T."/>
            <person name="Abe N."/>
            <person name="Kamio Y."/>
            <person name="Yamazaki S."/>
            <person name="Fujita N."/>
        </authorList>
    </citation>
    <scope>NUCLEOTIDE SEQUENCE [LARGE SCALE GENOMIC DNA]</scope>
    <source>
        <strain evidence="5">NBRC 103574 / TAM6421</strain>
        <plasmid evidence="4 5">pSRC1</plasmid>
    </source>
</reference>
<dbReference type="Pfam" id="PF00072">
    <property type="entry name" value="Response_reg"/>
    <property type="match status" value="1"/>
</dbReference>
<dbReference type="Proteomes" id="UP000007887">
    <property type="component" value="Plasmid pSRC1"/>
</dbReference>
<feature type="domain" description="Response regulatory" evidence="3">
    <location>
        <begin position="1"/>
        <end position="59"/>
    </location>
</feature>
<sequence>MVDDTPMNLTVVRGLLKQTKIQVDTAVSGYECLELAGTKAYDMIFLDHRMPGMDGIETL</sequence>
<dbReference type="AlphaFoldDB" id="I0GVY2"/>
<protein>
    <recommendedName>
        <fullName evidence="3">Response regulatory domain-containing protein</fullName>
    </recommendedName>
</protein>
<accession>I0GVY2</accession>
<evidence type="ECO:0000256" key="1">
    <source>
        <dbReference type="ARBA" id="ARBA00022553"/>
    </source>
</evidence>
<dbReference type="Gene3D" id="3.40.50.2300">
    <property type="match status" value="1"/>
</dbReference>
<gene>
    <name evidence="4" type="ordered locus">SELR_pSRC101120</name>
</gene>
<keyword evidence="1 2" id="KW-0597">Phosphoprotein</keyword>
<dbReference type="SUPFAM" id="SSF52172">
    <property type="entry name" value="CheY-like"/>
    <property type="match status" value="1"/>
</dbReference>
<dbReference type="InterPro" id="IPR011006">
    <property type="entry name" value="CheY-like_superfamily"/>
</dbReference>
<proteinExistence type="predicted"/>
<keyword evidence="4" id="KW-0614">Plasmid</keyword>